<organism evidence="2 3">
    <name type="scientific">Candidatus Nitrobium versatile</name>
    <dbReference type="NCBI Taxonomy" id="2884831"/>
    <lineage>
        <taxon>Bacteria</taxon>
        <taxon>Pseudomonadati</taxon>
        <taxon>Nitrospirota</taxon>
        <taxon>Nitrospiria</taxon>
        <taxon>Nitrospirales</taxon>
        <taxon>Nitrospiraceae</taxon>
        <taxon>Candidatus Nitrobium</taxon>
    </lineage>
</organism>
<keyword evidence="1" id="KW-1133">Transmembrane helix</keyword>
<sequence>MNREKFKVIGFYVLAVLMLVRFVIVPHQQALKEKKVLLKEYEETYRMRAVALERFREEERARSERNNTAESSLLRSVFLKTELYSSLQAELVREISSLAEKQGMTVLNFEFPDPLLFKTISEVPVVIRLKGEQKGVVALLRDMEKADGKFIVKRFENARSGQDALCSITVSAFRREK</sequence>
<feature type="transmembrane region" description="Helical" evidence="1">
    <location>
        <begin position="6"/>
        <end position="25"/>
    </location>
</feature>
<dbReference type="Pfam" id="PF10741">
    <property type="entry name" value="T2SSM_b"/>
    <property type="match status" value="1"/>
</dbReference>
<dbReference type="Proteomes" id="UP000705867">
    <property type="component" value="Unassembled WGS sequence"/>
</dbReference>
<keyword evidence="1" id="KW-0472">Membrane</keyword>
<evidence type="ECO:0000313" key="2">
    <source>
        <dbReference type="EMBL" id="MBZ0157006.1"/>
    </source>
</evidence>
<evidence type="ECO:0000256" key="1">
    <source>
        <dbReference type="SAM" id="Phobius"/>
    </source>
</evidence>
<protein>
    <submittedName>
        <fullName evidence="2">Uncharacterized protein</fullName>
    </submittedName>
</protein>
<gene>
    <name evidence="2" type="ORF">K8I29_12450</name>
</gene>
<keyword evidence="1" id="KW-0812">Transmembrane</keyword>
<evidence type="ECO:0000313" key="3">
    <source>
        <dbReference type="Proteomes" id="UP000705867"/>
    </source>
</evidence>
<dbReference type="EMBL" id="JAIOIV010000100">
    <property type="protein sequence ID" value="MBZ0157006.1"/>
    <property type="molecule type" value="Genomic_DNA"/>
</dbReference>
<reference evidence="2" key="2">
    <citation type="submission" date="2021-08" db="EMBL/GenBank/DDBJ databases">
        <authorList>
            <person name="Dalcin Martins P."/>
        </authorList>
    </citation>
    <scope>NUCLEOTIDE SEQUENCE</scope>
    <source>
        <strain evidence="2">MAG_39</strain>
    </source>
</reference>
<dbReference type="AlphaFoldDB" id="A0A953LXI5"/>
<proteinExistence type="predicted"/>
<reference evidence="2" key="1">
    <citation type="journal article" date="2021" name="bioRxiv">
        <title>Unraveling nitrogen, sulfur and carbon metabolic pathways and microbial community transcriptional responses to substrate deprivation and toxicity stresses in a bioreactor mimicking anoxic brackish coastal sediment conditions.</title>
        <authorList>
            <person name="Martins P.D."/>
            <person name="Echeveste M.J."/>
            <person name="Arshad A."/>
            <person name="Kurth J."/>
            <person name="Ouboter H."/>
            <person name="Jetten M.S.M."/>
            <person name="Welte C.U."/>
        </authorList>
    </citation>
    <scope>NUCLEOTIDE SEQUENCE</scope>
    <source>
        <strain evidence="2">MAG_39</strain>
    </source>
</reference>
<name>A0A953LXI5_9BACT</name>
<comment type="caution">
    <text evidence="2">The sequence shown here is derived from an EMBL/GenBank/DDBJ whole genome shotgun (WGS) entry which is preliminary data.</text>
</comment>
<dbReference type="InterPro" id="IPR034756">
    <property type="entry name" value="T2SSM_b"/>
</dbReference>
<accession>A0A953LXI5</accession>